<evidence type="ECO:0000313" key="1">
    <source>
        <dbReference type="EMBL" id="BAD27661.1"/>
    </source>
</evidence>
<accession>Q6EUK8</accession>
<proteinExistence type="predicted"/>
<dbReference type="EMBL" id="AP004030">
    <property type="protein sequence ID" value="BAD27661.1"/>
    <property type="molecule type" value="Genomic_DNA"/>
</dbReference>
<gene>
    <name evidence="1" type="primary">OJ1145_E05.3</name>
</gene>
<dbReference type="AlphaFoldDB" id="Q6EUK8"/>
<sequence>MVGTYACHENPRSTLVQRNGLCATAADWQQGQEAGSSRRGKRPTCGSFVAAGEVAGAEADMVGEGREVEEHDLATARSSTSLLARCCAERPPARLRCLPANYTFFVCPVANFAYYLWEYRITERSND</sequence>
<dbReference type="Proteomes" id="UP000000763">
    <property type="component" value="Chromosome 2"/>
</dbReference>
<protein>
    <submittedName>
        <fullName evidence="1">Uncharacterized protein</fullName>
    </submittedName>
</protein>
<evidence type="ECO:0000313" key="2">
    <source>
        <dbReference type="Proteomes" id="UP000000763"/>
    </source>
</evidence>
<reference evidence="2" key="1">
    <citation type="journal article" date="2005" name="Nature">
        <title>The map-based sequence of the rice genome.</title>
        <authorList>
            <consortium name="International rice genome sequencing project (IRGSP)"/>
            <person name="Matsumoto T."/>
            <person name="Wu J."/>
            <person name="Kanamori H."/>
            <person name="Katayose Y."/>
            <person name="Fujisawa M."/>
            <person name="Namiki N."/>
            <person name="Mizuno H."/>
            <person name="Yamamoto K."/>
            <person name="Antonio B.A."/>
            <person name="Baba T."/>
            <person name="Sakata K."/>
            <person name="Nagamura Y."/>
            <person name="Aoki H."/>
            <person name="Arikawa K."/>
            <person name="Arita K."/>
            <person name="Bito T."/>
            <person name="Chiden Y."/>
            <person name="Fujitsuka N."/>
            <person name="Fukunaka R."/>
            <person name="Hamada M."/>
            <person name="Harada C."/>
            <person name="Hayashi A."/>
            <person name="Hijishita S."/>
            <person name="Honda M."/>
            <person name="Hosokawa S."/>
            <person name="Ichikawa Y."/>
            <person name="Idonuma A."/>
            <person name="Iijima M."/>
            <person name="Ikeda M."/>
            <person name="Ikeno M."/>
            <person name="Ito K."/>
            <person name="Ito S."/>
            <person name="Ito T."/>
            <person name="Ito Y."/>
            <person name="Ito Y."/>
            <person name="Iwabuchi A."/>
            <person name="Kamiya K."/>
            <person name="Karasawa W."/>
            <person name="Kurita K."/>
            <person name="Katagiri S."/>
            <person name="Kikuta A."/>
            <person name="Kobayashi H."/>
            <person name="Kobayashi N."/>
            <person name="Machita K."/>
            <person name="Maehara T."/>
            <person name="Masukawa M."/>
            <person name="Mizubayashi T."/>
            <person name="Mukai Y."/>
            <person name="Nagasaki H."/>
            <person name="Nagata Y."/>
            <person name="Naito S."/>
            <person name="Nakashima M."/>
            <person name="Nakama Y."/>
            <person name="Nakamichi Y."/>
            <person name="Nakamura M."/>
            <person name="Meguro A."/>
            <person name="Negishi M."/>
            <person name="Ohta I."/>
            <person name="Ohta T."/>
            <person name="Okamoto M."/>
            <person name="Ono N."/>
            <person name="Saji S."/>
            <person name="Sakaguchi M."/>
            <person name="Sakai K."/>
            <person name="Shibata M."/>
            <person name="Shimokawa T."/>
            <person name="Song J."/>
            <person name="Takazaki Y."/>
            <person name="Terasawa K."/>
            <person name="Tsugane M."/>
            <person name="Tsuji K."/>
            <person name="Ueda S."/>
            <person name="Waki K."/>
            <person name="Yamagata H."/>
            <person name="Yamamoto M."/>
            <person name="Yamamoto S."/>
            <person name="Yamane H."/>
            <person name="Yoshiki S."/>
            <person name="Yoshihara R."/>
            <person name="Yukawa K."/>
            <person name="Zhong H."/>
            <person name="Yano M."/>
            <person name="Yuan Q."/>
            <person name="Ouyang S."/>
            <person name="Liu J."/>
            <person name="Jones K.M."/>
            <person name="Gansberger K."/>
            <person name="Moffat K."/>
            <person name="Hill J."/>
            <person name="Bera J."/>
            <person name="Fadrosh D."/>
            <person name="Jin S."/>
            <person name="Johri S."/>
            <person name="Kim M."/>
            <person name="Overton L."/>
            <person name="Reardon M."/>
            <person name="Tsitrin T."/>
            <person name="Vuong H."/>
            <person name="Weaver B."/>
            <person name="Ciecko A."/>
            <person name="Tallon L."/>
            <person name="Jackson J."/>
            <person name="Pai G."/>
            <person name="Aken S.V."/>
            <person name="Utterback T."/>
            <person name="Reidmuller S."/>
            <person name="Feldblyum T."/>
            <person name="Hsiao J."/>
            <person name="Zismann V."/>
            <person name="Iobst S."/>
            <person name="de Vazeille A.R."/>
            <person name="Buell C.R."/>
            <person name="Ying K."/>
            <person name="Li Y."/>
            <person name="Lu T."/>
            <person name="Huang Y."/>
            <person name="Zhao Q."/>
            <person name="Feng Q."/>
            <person name="Zhang L."/>
            <person name="Zhu J."/>
            <person name="Weng Q."/>
            <person name="Mu J."/>
            <person name="Lu Y."/>
            <person name="Fan D."/>
            <person name="Liu Y."/>
            <person name="Guan J."/>
            <person name="Zhang Y."/>
            <person name="Yu S."/>
            <person name="Liu X."/>
            <person name="Zhang Y."/>
            <person name="Hong G."/>
            <person name="Han B."/>
            <person name="Choisne N."/>
            <person name="Demange N."/>
            <person name="Orjeda G."/>
            <person name="Samain S."/>
            <person name="Cattolico L."/>
            <person name="Pelletier E."/>
            <person name="Couloux A."/>
            <person name="Segurens B."/>
            <person name="Wincker P."/>
            <person name="D'Hont A."/>
            <person name="Scarpelli C."/>
            <person name="Weissenbach J."/>
            <person name="Salanoubat M."/>
            <person name="Quetier F."/>
            <person name="Yu Y."/>
            <person name="Kim H.R."/>
            <person name="Rambo T."/>
            <person name="Currie J."/>
            <person name="Collura K."/>
            <person name="Luo M."/>
            <person name="Yang T."/>
            <person name="Ammiraju J.S.S."/>
            <person name="Engler F."/>
            <person name="Soderlund C."/>
            <person name="Wing R.A."/>
            <person name="Palmer L.E."/>
            <person name="de la Bastide M."/>
            <person name="Spiegel L."/>
            <person name="Nascimento L."/>
            <person name="Zutavern T."/>
            <person name="O'Shaughnessy A."/>
            <person name="Dike S."/>
            <person name="Dedhia N."/>
            <person name="Preston R."/>
            <person name="Balija V."/>
            <person name="McCombie W.R."/>
            <person name="Chow T."/>
            <person name="Chen H."/>
            <person name="Chung M."/>
            <person name="Chen C."/>
            <person name="Shaw J."/>
            <person name="Wu H."/>
            <person name="Hsiao K."/>
            <person name="Chao Y."/>
            <person name="Chu M."/>
            <person name="Cheng C."/>
            <person name="Hour A."/>
            <person name="Lee P."/>
            <person name="Lin S."/>
            <person name="Lin Y."/>
            <person name="Liou J."/>
            <person name="Liu S."/>
            <person name="Hsing Y."/>
            <person name="Raghuvanshi S."/>
            <person name="Mohanty A."/>
            <person name="Bharti A.K."/>
            <person name="Gaur A."/>
            <person name="Gupta V."/>
            <person name="Kumar D."/>
            <person name="Ravi V."/>
            <person name="Vij S."/>
            <person name="Kapur A."/>
            <person name="Khurana P."/>
            <person name="Khurana P."/>
            <person name="Khurana J.P."/>
            <person name="Tyagi A.K."/>
            <person name="Gaikwad K."/>
            <person name="Singh A."/>
            <person name="Dalal V."/>
            <person name="Srivastava S."/>
            <person name="Dixit A."/>
            <person name="Pal A.K."/>
            <person name="Ghazi I.A."/>
            <person name="Yadav M."/>
            <person name="Pandit A."/>
            <person name="Bhargava A."/>
            <person name="Sureshbabu K."/>
            <person name="Batra K."/>
            <person name="Sharma T.R."/>
            <person name="Mohapatra T."/>
            <person name="Singh N.K."/>
            <person name="Messing J."/>
            <person name="Nelson A.B."/>
            <person name="Fuks G."/>
            <person name="Kavchok S."/>
            <person name="Keizer G."/>
            <person name="Linton E."/>
            <person name="Llaca V."/>
            <person name="Song R."/>
            <person name="Tanyolac B."/>
            <person name="Young S."/>
            <person name="Ho-Il K."/>
            <person name="Hahn J.H."/>
            <person name="Sangsakoo G."/>
            <person name="Vanavichit A."/>
            <person name="de Mattos Luiz.A.T."/>
            <person name="Zimmer P.D."/>
            <person name="Malone G."/>
            <person name="Dellagostin O."/>
            <person name="de Oliveira A.C."/>
            <person name="Bevan M."/>
            <person name="Bancroft I."/>
            <person name="Minx P."/>
            <person name="Cordum H."/>
            <person name="Wilson R."/>
            <person name="Cheng Z."/>
            <person name="Jin W."/>
            <person name="Jiang J."/>
            <person name="Leong S.A."/>
            <person name="Iwama H."/>
            <person name="Gojobori T."/>
            <person name="Itoh T."/>
            <person name="Niimura Y."/>
            <person name="Fujii Y."/>
            <person name="Habara T."/>
            <person name="Sakai H."/>
            <person name="Sato Y."/>
            <person name="Wilson G."/>
            <person name="Kumar K."/>
            <person name="McCouch S."/>
            <person name="Juretic N."/>
            <person name="Hoen D."/>
            <person name="Wright S."/>
            <person name="Bruskiewich R."/>
            <person name="Bureau T."/>
            <person name="Miyao A."/>
            <person name="Hirochika H."/>
            <person name="Nishikawa T."/>
            <person name="Kadowaki K."/>
            <person name="Sugiura M."/>
            <person name="Burr B."/>
            <person name="Sasaki T."/>
        </authorList>
    </citation>
    <scope>NUCLEOTIDE SEQUENCE [LARGE SCALE GENOMIC DNA]</scope>
    <source>
        <strain evidence="2">cv. Nipponbare</strain>
    </source>
</reference>
<reference evidence="2" key="2">
    <citation type="journal article" date="2008" name="Nucleic Acids Res.">
        <title>The rice annotation project database (RAP-DB): 2008 update.</title>
        <authorList>
            <consortium name="The rice annotation project (RAP)"/>
        </authorList>
    </citation>
    <scope>GENOME REANNOTATION</scope>
    <source>
        <strain evidence="2">cv. Nipponbare</strain>
    </source>
</reference>
<name>Q6EUK8_ORYSJ</name>
<organism evidence="1 2">
    <name type="scientific">Oryza sativa subsp. japonica</name>
    <name type="common">Rice</name>
    <dbReference type="NCBI Taxonomy" id="39947"/>
    <lineage>
        <taxon>Eukaryota</taxon>
        <taxon>Viridiplantae</taxon>
        <taxon>Streptophyta</taxon>
        <taxon>Embryophyta</taxon>
        <taxon>Tracheophyta</taxon>
        <taxon>Spermatophyta</taxon>
        <taxon>Magnoliopsida</taxon>
        <taxon>Liliopsida</taxon>
        <taxon>Poales</taxon>
        <taxon>Poaceae</taxon>
        <taxon>BOP clade</taxon>
        <taxon>Oryzoideae</taxon>
        <taxon>Oryzeae</taxon>
        <taxon>Oryzinae</taxon>
        <taxon>Oryza</taxon>
        <taxon>Oryza sativa</taxon>
    </lineage>
</organism>